<gene>
    <name evidence="2" type="ORF">CLIB1423_04S06084</name>
</gene>
<keyword evidence="1" id="KW-0560">Oxidoreductase</keyword>
<accession>A0A9P0QN66</accession>
<dbReference type="SUPFAM" id="SSF51735">
    <property type="entry name" value="NAD(P)-binding Rossmann-fold domains"/>
    <property type="match status" value="1"/>
</dbReference>
<dbReference type="PRINTS" id="PR00081">
    <property type="entry name" value="GDHRDH"/>
</dbReference>
<name>A0A9P0QN66_9ASCO</name>
<dbReference type="PANTHER" id="PTHR47534:SF3">
    <property type="entry name" value="ALCOHOL DEHYDROGENASE-LIKE C-TERMINAL DOMAIN-CONTAINING PROTEIN"/>
    <property type="match status" value="1"/>
</dbReference>
<dbReference type="Pfam" id="PF00106">
    <property type="entry name" value="adh_short"/>
    <property type="match status" value="1"/>
</dbReference>
<protein>
    <recommendedName>
        <fullName evidence="4">Oxidoreductase</fullName>
    </recommendedName>
</protein>
<dbReference type="Gene3D" id="3.40.50.720">
    <property type="entry name" value="NAD(P)-binding Rossmann-like Domain"/>
    <property type="match status" value="1"/>
</dbReference>
<dbReference type="InterPro" id="IPR052228">
    <property type="entry name" value="Sec_Metab_Biosynth_Oxidored"/>
</dbReference>
<dbReference type="GO" id="GO:0016491">
    <property type="term" value="F:oxidoreductase activity"/>
    <property type="evidence" value="ECO:0007669"/>
    <property type="project" value="UniProtKB-KW"/>
</dbReference>
<reference evidence="2" key="1">
    <citation type="submission" date="2022-03" db="EMBL/GenBank/DDBJ databases">
        <authorList>
            <person name="Legras J.-L."/>
            <person name="Devillers H."/>
            <person name="Grondin C."/>
        </authorList>
    </citation>
    <scope>NUCLEOTIDE SEQUENCE</scope>
    <source>
        <strain evidence="2">CLIB 1423</strain>
    </source>
</reference>
<evidence type="ECO:0008006" key="4">
    <source>
        <dbReference type="Google" id="ProtNLM"/>
    </source>
</evidence>
<dbReference type="OrthoDB" id="2898509at2759"/>
<keyword evidence="3" id="KW-1185">Reference proteome</keyword>
<proteinExistence type="predicted"/>
<evidence type="ECO:0000313" key="2">
    <source>
        <dbReference type="EMBL" id="CAH2351793.1"/>
    </source>
</evidence>
<evidence type="ECO:0000256" key="1">
    <source>
        <dbReference type="ARBA" id="ARBA00023002"/>
    </source>
</evidence>
<dbReference type="InterPro" id="IPR036291">
    <property type="entry name" value="NAD(P)-bd_dom_sf"/>
</dbReference>
<dbReference type="PANTHER" id="PTHR47534">
    <property type="entry name" value="YALI0E05731P"/>
    <property type="match status" value="1"/>
</dbReference>
<sequence length="288" mass="31614">MTFEWTQVSPDSLELEGKNVTIVGGTGGLGRALSQFLSSRGAAVTVVGQTFRDSDKEGIEFVKSDLSSMKESLRIAKLLPAEKTDILVFTTGIFAAGTREETKEGVERDLAVSYLNRFVMLRELLPRLKSQQFGVKPRIFNMGYPGDGQAGNVEDFNSEGKYKAMGAHMTTVAANEALVYDVAEKHPEVNIFGLNPGLVKTNIRNNFLGENSWKSSIVEFFIGWLSQSPEQYARGIAPLLVTPDIETRSGAIFNNKGKNIDPSKPLTKELVEKYAVESAKLANKVLGW</sequence>
<organism evidence="2 3">
    <name type="scientific">[Candida] railenensis</name>
    <dbReference type="NCBI Taxonomy" id="45579"/>
    <lineage>
        <taxon>Eukaryota</taxon>
        <taxon>Fungi</taxon>
        <taxon>Dikarya</taxon>
        <taxon>Ascomycota</taxon>
        <taxon>Saccharomycotina</taxon>
        <taxon>Pichiomycetes</taxon>
        <taxon>Debaryomycetaceae</taxon>
        <taxon>Kurtzmaniella</taxon>
    </lineage>
</organism>
<dbReference type="InterPro" id="IPR002347">
    <property type="entry name" value="SDR_fam"/>
</dbReference>
<dbReference type="EMBL" id="CAKXYY010000004">
    <property type="protein sequence ID" value="CAH2351793.1"/>
    <property type="molecule type" value="Genomic_DNA"/>
</dbReference>
<evidence type="ECO:0000313" key="3">
    <source>
        <dbReference type="Proteomes" id="UP000837801"/>
    </source>
</evidence>
<comment type="caution">
    <text evidence="2">The sequence shown here is derived from an EMBL/GenBank/DDBJ whole genome shotgun (WGS) entry which is preliminary data.</text>
</comment>
<dbReference type="Proteomes" id="UP000837801">
    <property type="component" value="Unassembled WGS sequence"/>
</dbReference>
<dbReference type="AlphaFoldDB" id="A0A9P0QN66"/>